<comment type="similarity">
    <text evidence="3 10">Belongs to the class II aldolase/RraA-like family.</text>
</comment>
<evidence type="ECO:0000256" key="2">
    <source>
        <dbReference type="ARBA" id="ARBA00001968"/>
    </source>
</evidence>
<keyword evidence="6 10" id="KW-0456">Lyase</keyword>
<name>A0A233REN1_9GAMM</name>
<dbReference type="PANTHER" id="PTHR33254">
    <property type="entry name" value="4-HYDROXY-4-METHYL-2-OXOGLUTARATE ALDOLASE 3-RELATED"/>
    <property type="match status" value="1"/>
</dbReference>
<dbReference type="EMBL" id="NBIM01000002">
    <property type="protein sequence ID" value="OXY81849.1"/>
    <property type="molecule type" value="Genomic_DNA"/>
</dbReference>
<keyword evidence="12" id="KW-1185">Reference proteome</keyword>
<evidence type="ECO:0000256" key="1">
    <source>
        <dbReference type="ARBA" id="ARBA00001342"/>
    </source>
</evidence>
<dbReference type="Pfam" id="PF03737">
    <property type="entry name" value="RraA-like"/>
    <property type="match status" value="1"/>
</dbReference>
<dbReference type="GO" id="GO:0008948">
    <property type="term" value="F:oxaloacetate decarboxylase activity"/>
    <property type="evidence" value="ECO:0007669"/>
    <property type="project" value="UniProtKB-EC"/>
</dbReference>
<evidence type="ECO:0000256" key="9">
    <source>
        <dbReference type="PIRSR" id="PIRSR605493-1"/>
    </source>
</evidence>
<protein>
    <recommendedName>
        <fullName evidence="10">4-hydroxy-4-methyl-2-oxoglutarate aldolase</fullName>
        <shortName evidence="10">HMG aldolase</shortName>
        <ecNumber evidence="10">4.1.1.112</ecNumber>
        <ecNumber evidence="10">4.1.3.17</ecNumber>
    </recommendedName>
    <alternativeName>
        <fullName evidence="10">Oxaloacetate decarboxylase</fullName>
    </alternativeName>
</protein>
<keyword evidence="5 9" id="KW-0479">Metal-binding</keyword>
<comment type="catalytic activity">
    <reaction evidence="1 10">
        <text>4-hydroxy-4-methyl-2-oxoglutarate = 2 pyruvate</text>
        <dbReference type="Rhea" id="RHEA:22748"/>
        <dbReference type="ChEBI" id="CHEBI:15361"/>
        <dbReference type="ChEBI" id="CHEBI:58276"/>
        <dbReference type="EC" id="4.1.3.17"/>
    </reaction>
</comment>
<dbReference type="EC" id="4.1.1.112" evidence="10"/>
<evidence type="ECO:0000256" key="3">
    <source>
        <dbReference type="ARBA" id="ARBA00008621"/>
    </source>
</evidence>
<dbReference type="Proteomes" id="UP000242757">
    <property type="component" value="Unassembled WGS sequence"/>
</dbReference>
<dbReference type="GO" id="GO:0046872">
    <property type="term" value="F:metal ion binding"/>
    <property type="evidence" value="ECO:0007669"/>
    <property type="project" value="UniProtKB-KW"/>
</dbReference>
<keyword evidence="9" id="KW-0460">Magnesium</keyword>
<dbReference type="InterPro" id="IPR005493">
    <property type="entry name" value="RraA/RraA-like"/>
</dbReference>
<dbReference type="Gene3D" id="3.50.30.40">
    <property type="entry name" value="Ribonuclease E inhibitor RraA/RraA-like"/>
    <property type="match status" value="1"/>
</dbReference>
<dbReference type="InterPro" id="IPR036704">
    <property type="entry name" value="RraA/RraA-like_sf"/>
</dbReference>
<accession>A0A233REN1</accession>
<organism evidence="11 12">
    <name type="scientific">Oceanimonas doudoroffii</name>
    <dbReference type="NCBI Taxonomy" id="84158"/>
    <lineage>
        <taxon>Bacteria</taxon>
        <taxon>Pseudomonadati</taxon>
        <taxon>Pseudomonadota</taxon>
        <taxon>Gammaproteobacteria</taxon>
        <taxon>Aeromonadales</taxon>
        <taxon>Aeromonadaceae</taxon>
        <taxon>Oceanimonas</taxon>
    </lineage>
</organism>
<comment type="catalytic activity">
    <reaction evidence="8 10">
        <text>oxaloacetate + H(+) = pyruvate + CO2</text>
        <dbReference type="Rhea" id="RHEA:15641"/>
        <dbReference type="ChEBI" id="CHEBI:15361"/>
        <dbReference type="ChEBI" id="CHEBI:15378"/>
        <dbReference type="ChEBI" id="CHEBI:16452"/>
        <dbReference type="ChEBI" id="CHEBI:16526"/>
        <dbReference type="EC" id="4.1.1.112"/>
    </reaction>
</comment>
<dbReference type="GO" id="GO:0051252">
    <property type="term" value="P:regulation of RNA metabolic process"/>
    <property type="evidence" value="ECO:0007669"/>
    <property type="project" value="InterPro"/>
</dbReference>
<dbReference type="PANTHER" id="PTHR33254:SF4">
    <property type="entry name" value="4-HYDROXY-4-METHYL-2-OXOGLUTARATE ALDOLASE 3-RELATED"/>
    <property type="match status" value="1"/>
</dbReference>
<dbReference type="CDD" id="cd16841">
    <property type="entry name" value="RraA_family"/>
    <property type="match status" value="1"/>
</dbReference>
<comment type="caution">
    <text evidence="11">The sequence shown here is derived from an EMBL/GenBank/DDBJ whole genome shotgun (WGS) entry which is preliminary data.</text>
</comment>
<feature type="binding site" evidence="9">
    <location>
        <begin position="75"/>
        <end position="78"/>
    </location>
    <ligand>
        <name>substrate</name>
    </ligand>
</feature>
<feature type="binding site" evidence="9">
    <location>
        <position position="97"/>
    </location>
    <ligand>
        <name>substrate</name>
    </ligand>
</feature>
<reference evidence="11 12" key="1">
    <citation type="submission" date="2017-08" db="EMBL/GenBank/DDBJ databases">
        <title>A Genome Sequence of Oceanimonas doudoroffii ATCC 27123T.</title>
        <authorList>
            <person name="Brennan M.A."/>
            <person name="Maclea K.S."/>
            <person name="Mcclelland W.D."/>
            <person name="Trachtenberg A.M."/>
        </authorList>
    </citation>
    <scope>NUCLEOTIDE SEQUENCE [LARGE SCALE GENOMIC DNA]</scope>
    <source>
        <strain evidence="11 12">ATCC 27123</strain>
    </source>
</reference>
<dbReference type="GO" id="GO:0008428">
    <property type="term" value="F:ribonuclease inhibitor activity"/>
    <property type="evidence" value="ECO:0007669"/>
    <property type="project" value="InterPro"/>
</dbReference>
<evidence type="ECO:0000256" key="8">
    <source>
        <dbReference type="ARBA" id="ARBA00047973"/>
    </source>
</evidence>
<dbReference type="GO" id="GO:0047443">
    <property type="term" value="F:4-hydroxy-4-methyl-2-oxoglutarate aldolase activity"/>
    <property type="evidence" value="ECO:0007669"/>
    <property type="project" value="UniProtKB-EC"/>
</dbReference>
<dbReference type="AlphaFoldDB" id="A0A233REN1"/>
<dbReference type="SUPFAM" id="SSF89562">
    <property type="entry name" value="RraA-like"/>
    <property type="match status" value="1"/>
</dbReference>
<evidence type="ECO:0000313" key="12">
    <source>
        <dbReference type="Proteomes" id="UP000242757"/>
    </source>
</evidence>
<comment type="function">
    <text evidence="7 10">Catalyzes the aldol cleavage of 4-hydroxy-4-methyl-2-oxoglutarate (HMG) into 2 molecules of pyruvate. Also contains a secondary oxaloacetate (OAA) decarboxylase activity due to the common pyruvate enolate transition state formed following C-C bond cleavage in the retro-aldol and decarboxylation reactions.</text>
</comment>
<dbReference type="RefSeq" id="WP_094200737.1">
    <property type="nucleotide sequence ID" value="NZ_NBIM01000002.1"/>
</dbReference>
<evidence type="ECO:0000256" key="7">
    <source>
        <dbReference type="ARBA" id="ARBA00025046"/>
    </source>
</evidence>
<dbReference type="InterPro" id="IPR010203">
    <property type="entry name" value="RraA"/>
</dbReference>
<comment type="cofactor">
    <cofactor evidence="9">
        <name>Mg(2+)</name>
        <dbReference type="ChEBI" id="CHEBI:18420"/>
    </cofactor>
</comment>
<evidence type="ECO:0000313" key="11">
    <source>
        <dbReference type="EMBL" id="OXY81849.1"/>
    </source>
</evidence>
<evidence type="ECO:0000256" key="5">
    <source>
        <dbReference type="ARBA" id="ARBA00022723"/>
    </source>
</evidence>
<dbReference type="EC" id="4.1.3.17" evidence="10"/>
<evidence type="ECO:0000256" key="10">
    <source>
        <dbReference type="RuleBase" id="RU004338"/>
    </source>
</evidence>
<evidence type="ECO:0000256" key="4">
    <source>
        <dbReference type="ARBA" id="ARBA00011233"/>
    </source>
</evidence>
<dbReference type="OrthoDB" id="943692at2"/>
<evidence type="ECO:0000256" key="6">
    <source>
        <dbReference type="ARBA" id="ARBA00023239"/>
    </source>
</evidence>
<dbReference type="NCBIfam" id="NF009134">
    <property type="entry name" value="PRK12487.1"/>
    <property type="match status" value="1"/>
</dbReference>
<dbReference type="NCBIfam" id="TIGR01935">
    <property type="entry name" value="NOT-MenG"/>
    <property type="match status" value="1"/>
</dbReference>
<dbReference type="NCBIfam" id="NF006875">
    <property type="entry name" value="PRK09372.1"/>
    <property type="match status" value="1"/>
</dbReference>
<feature type="binding site" evidence="9">
    <location>
        <position position="98"/>
    </location>
    <ligand>
        <name>Mg(2+)</name>
        <dbReference type="ChEBI" id="CHEBI:18420"/>
    </ligand>
</feature>
<proteinExistence type="inferred from homology"/>
<comment type="cofactor">
    <cofactor evidence="2 10">
        <name>a divalent metal cation</name>
        <dbReference type="ChEBI" id="CHEBI:60240"/>
    </cofactor>
</comment>
<sequence>MLDLLPDLCDEHADKIKVLDPVFKDFGGSALFWGQAVTVRCYEDNSRVRELVSQPGTGKVLVVDGGGLLRCALMGDMLAEKALENGWEGIVIHGAIRDAGTLGALSLGIKALAACPIRSEKRGEGVVDVPVTFAGVTIQPGDYVYADLNGVLVSREPLSHPQL</sequence>
<comment type="subunit">
    <text evidence="4 10">Homotrimer.</text>
</comment>
<gene>
    <name evidence="11" type="ORF">B6S08_10365</name>
</gene>